<evidence type="ECO:0000256" key="1">
    <source>
        <dbReference type="ARBA" id="ARBA00004651"/>
    </source>
</evidence>
<feature type="region of interest" description="Disordered" evidence="7">
    <location>
        <begin position="380"/>
        <end position="409"/>
    </location>
</feature>
<dbReference type="InterPro" id="IPR006685">
    <property type="entry name" value="MscS_channel_2nd"/>
</dbReference>
<evidence type="ECO:0000256" key="3">
    <source>
        <dbReference type="ARBA" id="ARBA00022475"/>
    </source>
</evidence>
<organism evidence="9 10">
    <name type="scientific">Symbiochloris irregularis</name>
    <dbReference type="NCBI Taxonomy" id="706552"/>
    <lineage>
        <taxon>Eukaryota</taxon>
        <taxon>Viridiplantae</taxon>
        <taxon>Chlorophyta</taxon>
        <taxon>core chlorophytes</taxon>
        <taxon>Trebouxiophyceae</taxon>
        <taxon>Trebouxiales</taxon>
        <taxon>Trebouxiaceae</taxon>
        <taxon>Symbiochloris</taxon>
    </lineage>
</organism>
<dbReference type="InterPro" id="IPR010920">
    <property type="entry name" value="LSM_dom_sf"/>
</dbReference>
<evidence type="ECO:0000256" key="4">
    <source>
        <dbReference type="ARBA" id="ARBA00022692"/>
    </source>
</evidence>
<protein>
    <recommendedName>
        <fullName evidence="8">Mechanosensitive ion channel MscS domain-containing protein</fullName>
    </recommendedName>
</protein>
<dbReference type="AlphaFoldDB" id="A0AAW1NX51"/>
<dbReference type="SUPFAM" id="SSF82861">
    <property type="entry name" value="Mechanosensitive channel protein MscS (YggB), transmembrane region"/>
    <property type="match status" value="1"/>
</dbReference>
<keyword evidence="3" id="KW-1003">Cell membrane</keyword>
<dbReference type="Pfam" id="PF00924">
    <property type="entry name" value="MS_channel_2nd"/>
    <property type="match status" value="1"/>
</dbReference>
<dbReference type="GO" id="GO:0055085">
    <property type="term" value="P:transmembrane transport"/>
    <property type="evidence" value="ECO:0007669"/>
    <property type="project" value="InterPro"/>
</dbReference>
<comment type="subcellular location">
    <subcellularLocation>
        <location evidence="1">Cell membrane</location>
        <topology evidence="1">Multi-pass membrane protein</topology>
    </subcellularLocation>
</comment>
<keyword evidence="5" id="KW-1133">Transmembrane helix</keyword>
<dbReference type="GO" id="GO:0005886">
    <property type="term" value="C:plasma membrane"/>
    <property type="evidence" value="ECO:0007669"/>
    <property type="project" value="UniProtKB-SubCell"/>
</dbReference>
<dbReference type="Gene3D" id="2.30.30.60">
    <property type="match status" value="1"/>
</dbReference>
<evidence type="ECO:0000259" key="8">
    <source>
        <dbReference type="Pfam" id="PF00924"/>
    </source>
</evidence>
<dbReference type="InterPro" id="IPR011066">
    <property type="entry name" value="MscS_channel_C_sf"/>
</dbReference>
<dbReference type="EMBL" id="JALJOQ010000120">
    <property type="protein sequence ID" value="KAK9795966.1"/>
    <property type="molecule type" value="Genomic_DNA"/>
</dbReference>
<keyword evidence="6" id="KW-0472">Membrane</keyword>
<comment type="similarity">
    <text evidence="2">Belongs to the MscS (TC 1.A.23) family.</text>
</comment>
<dbReference type="PANTHER" id="PTHR30566:SF5">
    <property type="entry name" value="MECHANOSENSITIVE ION CHANNEL PROTEIN 1, MITOCHONDRIAL-RELATED"/>
    <property type="match status" value="1"/>
</dbReference>
<dbReference type="InterPro" id="IPR011014">
    <property type="entry name" value="MscS_channel_TM-2"/>
</dbReference>
<feature type="compositionally biased region" description="Low complexity" evidence="7">
    <location>
        <begin position="380"/>
        <end position="389"/>
    </location>
</feature>
<accession>A0AAW1NX51</accession>
<reference evidence="9 10" key="1">
    <citation type="journal article" date="2024" name="Nat. Commun.">
        <title>Phylogenomics reveals the evolutionary origins of lichenization in chlorophyte algae.</title>
        <authorList>
            <person name="Puginier C."/>
            <person name="Libourel C."/>
            <person name="Otte J."/>
            <person name="Skaloud P."/>
            <person name="Haon M."/>
            <person name="Grisel S."/>
            <person name="Petersen M."/>
            <person name="Berrin J.G."/>
            <person name="Delaux P.M."/>
            <person name="Dal Grande F."/>
            <person name="Keller J."/>
        </authorList>
    </citation>
    <scope>NUCLEOTIDE SEQUENCE [LARGE SCALE GENOMIC DNA]</scope>
    <source>
        <strain evidence="9 10">SAG 2036</strain>
    </source>
</reference>
<comment type="caution">
    <text evidence="9">The sequence shown here is derived from an EMBL/GenBank/DDBJ whole genome shotgun (WGS) entry which is preliminary data.</text>
</comment>
<keyword evidence="4" id="KW-0812">Transmembrane</keyword>
<evidence type="ECO:0000313" key="10">
    <source>
        <dbReference type="Proteomes" id="UP001465755"/>
    </source>
</evidence>
<evidence type="ECO:0000313" key="9">
    <source>
        <dbReference type="EMBL" id="KAK9795966.1"/>
    </source>
</evidence>
<dbReference type="Proteomes" id="UP001465755">
    <property type="component" value="Unassembled WGS sequence"/>
</dbReference>
<dbReference type="Gene3D" id="1.10.287.1260">
    <property type="match status" value="1"/>
</dbReference>
<dbReference type="PANTHER" id="PTHR30566">
    <property type="entry name" value="YNAI-RELATED MECHANOSENSITIVE ION CHANNEL"/>
    <property type="match status" value="1"/>
</dbReference>
<evidence type="ECO:0000256" key="7">
    <source>
        <dbReference type="SAM" id="MobiDB-lite"/>
    </source>
</evidence>
<gene>
    <name evidence="9" type="ORF">WJX73_009797</name>
</gene>
<feature type="domain" description="Mechanosensitive ion channel MscS" evidence="8">
    <location>
        <begin position="181"/>
        <end position="253"/>
    </location>
</feature>
<evidence type="ECO:0000256" key="6">
    <source>
        <dbReference type="ARBA" id="ARBA00023136"/>
    </source>
</evidence>
<dbReference type="SUPFAM" id="SSF82689">
    <property type="entry name" value="Mechanosensitive channel protein MscS (YggB), C-terminal domain"/>
    <property type="match status" value="1"/>
</dbReference>
<evidence type="ECO:0000256" key="5">
    <source>
        <dbReference type="ARBA" id="ARBA00022989"/>
    </source>
</evidence>
<name>A0AAW1NX51_9CHLO</name>
<proteinExistence type="inferred from homology"/>
<evidence type="ECO:0000256" key="2">
    <source>
        <dbReference type="ARBA" id="ARBA00008017"/>
    </source>
</evidence>
<keyword evidence="10" id="KW-1185">Reference proteome</keyword>
<dbReference type="SUPFAM" id="SSF50182">
    <property type="entry name" value="Sm-like ribonucleoproteins"/>
    <property type="match status" value="1"/>
</dbReference>
<sequence length="409" mass="44545">MESSEPHDPTVSPIKIGLMAIQRPAKYFLPLAAGLLCLRNVRRLVEAAMFHLHKDPQAFGGTACKVARQAHWLLSGLDVLVKDGTQLCCIICGVWSLLRLKELVIKRMVDANRELTATPSHTRQQERALERVVLPLSGLSSWLVVLAGGIMALQVLGINVQPLLTVTGVSGLIVGLSAQSVMANMISGINLFLSRPFVVGDRIDVSTGSGQKFLTGYVERVDPMRTIIRSDVGLPFMLPNKVLADMIITNESRVTKSKMIAAYNLPRQYLTTLSVRLQDADKLPGIIRDMREVLEGDAGVDKRLPCFVGLSGFEDAACNIILLVYTTPRATRDWGNFRQSILFRMHTIITNRGASLTYPTQVNNIQLSQPGVEAIAAAAHANGSNGSNSSEKRNGSEPPELVLQTSEGV</sequence>
<dbReference type="InterPro" id="IPR023408">
    <property type="entry name" value="MscS_beta-dom_sf"/>
</dbReference>